<evidence type="ECO:0000313" key="3">
    <source>
        <dbReference type="Proteomes" id="UP000002725"/>
    </source>
</evidence>
<keyword evidence="1" id="KW-0175">Coiled coil</keyword>
<dbReference type="Gene3D" id="3.40.50.300">
    <property type="entry name" value="P-loop containing nucleotide triphosphate hydrolases"/>
    <property type="match status" value="1"/>
</dbReference>
<dbReference type="EMBL" id="CP001108">
    <property type="protein sequence ID" value="ACF47151.1"/>
    <property type="molecule type" value="Genomic_DNA"/>
</dbReference>
<protein>
    <submittedName>
        <fullName evidence="2">Phage protein</fullName>
    </submittedName>
</protein>
<accession>B4S5V4</accession>
<dbReference type="Proteomes" id="UP000002725">
    <property type="component" value="Chromosome"/>
</dbReference>
<dbReference type="HOGENOM" id="CLU_029836_1_0_10"/>
<name>B4S5V4_PROA2</name>
<keyword evidence="3" id="KW-1185">Reference proteome</keyword>
<dbReference type="KEGG" id="paa:Paes_2148"/>
<dbReference type="SUPFAM" id="SSF52540">
    <property type="entry name" value="P-loop containing nucleoside triphosphate hydrolases"/>
    <property type="match status" value="1"/>
</dbReference>
<dbReference type="RefSeq" id="WP_012506683.1">
    <property type="nucleotide sequence ID" value="NC_011059.1"/>
</dbReference>
<evidence type="ECO:0000313" key="2">
    <source>
        <dbReference type="EMBL" id="ACF47151.1"/>
    </source>
</evidence>
<evidence type="ECO:0000256" key="1">
    <source>
        <dbReference type="SAM" id="Coils"/>
    </source>
</evidence>
<dbReference type="AlphaFoldDB" id="B4S5V4"/>
<reference evidence="2" key="1">
    <citation type="submission" date="2008-06" db="EMBL/GenBank/DDBJ databases">
        <title>Complete sequence of chromosome of Prosthecochloris aestuarii DSM 271.</title>
        <authorList>
            <consortium name="US DOE Joint Genome Institute"/>
            <person name="Lucas S."/>
            <person name="Copeland A."/>
            <person name="Lapidus A."/>
            <person name="Glavina del Rio T."/>
            <person name="Dalin E."/>
            <person name="Tice H."/>
            <person name="Bruce D."/>
            <person name="Goodwin L."/>
            <person name="Pitluck S."/>
            <person name="Schmutz J."/>
            <person name="Larimer F."/>
            <person name="Land M."/>
            <person name="Hauser L."/>
            <person name="Kyrpides N."/>
            <person name="Anderson I."/>
            <person name="Liu Z."/>
            <person name="Li T."/>
            <person name="Zhao F."/>
            <person name="Overmann J."/>
            <person name="Bryant D.A."/>
            <person name="Richardson P."/>
        </authorList>
    </citation>
    <scope>NUCLEOTIDE SEQUENCE [LARGE SCALE GENOMIC DNA]</scope>
    <source>
        <strain evidence="2">DSM 271</strain>
    </source>
</reference>
<dbReference type="InterPro" id="IPR027417">
    <property type="entry name" value="P-loop_NTPase"/>
</dbReference>
<feature type="coiled-coil region" evidence="1">
    <location>
        <begin position="243"/>
        <end position="270"/>
    </location>
</feature>
<proteinExistence type="predicted"/>
<sequence length="608" mass="67044">MSSSYLQLRRIAFSGPKKMAEMTFSNGVNVVCGASDTGKSFLAESLDFMLGGSELRDIPQRTPFGEVQFDLDVTSGEKWRFYRASSGGNFKAKNLIEENAEIEVLKKDHGHGKIDNMSGFLLDKIGLLGKRILRSKKKGSTQSLSFRNLARLAIVQEGEIQQTGSPFWGGQYTLKTAELATIKLLLTGVDDSDVVETKWVGTNRAKQIELIDELLADIRQEIADVGEEEAGLIAQIGRLDGTIEQRRKTLNAIQAQLDSLLAQRRELVDVRTAIQDRLDEIADLLTRFDLLLEHYAVDIERLTAIQESGAMFAHVESVPCPLCGASPEAQQHDAACDGDVEAIVQAACAEIEKIARLKGELQATVADLKSEAVSQEQELSNKNEEYENVNTQIQETVAPTVSEERASFSELIEKRAEVQKGLDLYARMAKLEERKISLEEDEGEEGSSGAIASGLPDSVAHDFSLRVSKLLKAWDFPGDCLVHFDKETTDFVIDGKPRGSRGKGLRAITHAAVTIALLEYCLENDLPHPGFVVLDSPLLAYFKPEGDEDRQLQGTNLKESFYSDLINHHSTDSQIVIFENQHPPDSVLDGLSMTVFTGNPNDGREGFL</sequence>
<feature type="coiled-coil region" evidence="1">
    <location>
        <begin position="351"/>
        <end position="396"/>
    </location>
</feature>
<organism evidence="2 3">
    <name type="scientific">Prosthecochloris aestuarii (strain DSM 271 / SK 413)</name>
    <dbReference type="NCBI Taxonomy" id="290512"/>
    <lineage>
        <taxon>Bacteria</taxon>
        <taxon>Pseudomonadati</taxon>
        <taxon>Chlorobiota</taxon>
        <taxon>Chlorobiia</taxon>
        <taxon>Chlorobiales</taxon>
        <taxon>Chlorobiaceae</taxon>
        <taxon>Prosthecochloris</taxon>
    </lineage>
</organism>
<gene>
    <name evidence="2" type="ordered locus">Paes_2148</name>
</gene>
<dbReference type="eggNOG" id="COG0419">
    <property type="taxonomic scope" value="Bacteria"/>
</dbReference>
<dbReference type="STRING" id="290512.Paes_2148"/>